<sequence>MTIYSVKNTIFLFVFSLIFLACAKEQKRTPIQTNELALQEETNVQESLIHPEEKTIETRFNTPKNYTRIPLEATHFGTYLRNLPLKSFNSPVKYFDGREKPNNNVYISVVDMEIGTRDLQQCADAVMRLRGEFLFEQKRLNDIHFNFLSDGKPRYFKKYANGDHSYKKFRKYMNYIFAYANTASLRLELTRVVDIKDIQVGDVFIQKGNPFGHAIIVVDVAKNEQGEKIFMLAQSYMPAQETQILVNRQNSQLSPWYKAEKGELHTPEWTFESSDLRRFKE</sequence>
<proteinExistence type="predicted"/>
<dbReference type="KEGG" id="kan:IMCC3317_02860"/>
<accession>A0A7L4ZEQ6</accession>
<evidence type="ECO:0000313" key="1">
    <source>
        <dbReference type="EMBL" id="QHI34941.1"/>
    </source>
</evidence>
<keyword evidence="2" id="KW-1185">Reference proteome</keyword>
<dbReference type="Proteomes" id="UP000464657">
    <property type="component" value="Chromosome"/>
</dbReference>
<organism evidence="1 2">
    <name type="scientific">Kordia antarctica</name>
    <dbReference type="NCBI Taxonomy" id="1218801"/>
    <lineage>
        <taxon>Bacteria</taxon>
        <taxon>Pseudomonadati</taxon>
        <taxon>Bacteroidota</taxon>
        <taxon>Flavobacteriia</taxon>
        <taxon>Flavobacteriales</taxon>
        <taxon>Flavobacteriaceae</taxon>
        <taxon>Kordia</taxon>
    </lineage>
</organism>
<dbReference type="InterPro" id="IPR032315">
    <property type="entry name" value="DUF4846"/>
</dbReference>
<dbReference type="EMBL" id="CP019288">
    <property type="protein sequence ID" value="QHI34941.1"/>
    <property type="molecule type" value="Genomic_DNA"/>
</dbReference>
<dbReference type="Pfam" id="PF16138">
    <property type="entry name" value="DUF4846"/>
    <property type="match status" value="1"/>
</dbReference>
<dbReference type="PROSITE" id="PS51257">
    <property type="entry name" value="PROKAR_LIPOPROTEIN"/>
    <property type="match status" value="1"/>
</dbReference>
<name>A0A7L4ZEQ6_9FLAO</name>
<evidence type="ECO:0000313" key="2">
    <source>
        <dbReference type="Proteomes" id="UP000464657"/>
    </source>
</evidence>
<evidence type="ECO:0008006" key="3">
    <source>
        <dbReference type="Google" id="ProtNLM"/>
    </source>
</evidence>
<dbReference type="AlphaFoldDB" id="A0A7L4ZEQ6"/>
<protein>
    <recommendedName>
        <fullName evidence="3">DUF4846 domain-containing protein</fullName>
    </recommendedName>
</protein>
<reference evidence="1 2" key="1">
    <citation type="journal article" date="2013" name="Int. J. Syst. Evol. Microbiol.">
        <title>Kordia antarctica sp. nov., isolated from Antarctic seawater.</title>
        <authorList>
            <person name="Baek K."/>
            <person name="Choi A."/>
            <person name="Kang I."/>
            <person name="Lee K."/>
            <person name="Cho J.C."/>
        </authorList>
    </citation>
    <scope>NUCLEOTIDE SEQUENCE [LARGE SCALE GENOMIC DNA]</scope>
    <source>
        <strain evidence="1 2">IMCC3317</strain>
    </source>
</reference>
<gene>
    <name evidence="1" type="ORF">IMCC3317_02860</name>
</gene>